<evidence type="ECO:0000313" key="9">
    <source>
        <dbReference type="Proteomes" id="UP000712045"/>
    </source>
</evidence>
<dbReference type="InterPro" id="IPR007627">
    <property type="entry name" value="RNA_pol_sigma70_r2"/>
</dbReference>
<keyword evidence="4" id="KW-0238">DNA-binding</keyword>
<dbReference type="NCBIfam" id="TIGR02937">
    <property type="entry name" value="sigma70-ECF"/>
    <property type="match status" value="1"/>
</dbReference>
<accession>A0ABS2I4J8</accession>
<dbReference type="Proteomes" id="UP000712045">
    <property type="component" value="Unassembled WGS sequence"/>
</dbReference>
<evidence type="ECO:0000259" key="6">
    <source>
        <dbReference type="Pfam" id="PF04542"/>
    </source>
</evidence>
<comment type="caution">
    <text evidence="8">The sequence shown here is derived from an EMBL/GenBank/DDBJ whole genome shotgun (WGS) entry which is preliminary data.</text>
</comment>
<evidence type="ECO:0000313" key="8">
    <source>
        <dbReference type="EMBL" id="MBM7057887.1"/>
    </source>
</evidence>
<dbReference type="Gene3D" id="1.10.1740.10">
    <property type="match status" value="1"/>
</dbReference>
<keyword evidence="3" id="KW-0731">Sigma factor</keyword>
<dbReference type="InterPro" id="IPR039425">
    <property type="entry name" value="RNA_pol_sigma-70-like"/>
</dbReference>
<evidence type="ECO:0000259" key="7">
    <source>
        <dbReference type="Pfam" id="PF08281"/>
    </source>
</evidence>
<name>A0ABS2I4J8_9ACTN</name>
<dbReference type="PANTHER" id="PTHR43133:SF8">
    <property type="entry name" value="RNA POLYMERASE SIGMA FACTOR HI_1459-RELATED"/>
    <property type="match status" value="1"/>
</dbReference>
<comment type="similarity">
    <text evidence="1">Belongs to the sigma-70 factor family. ECF subfamily.</text>
</comment>
<keyword evidence="5" id="KW-0804">Transcription</keyword>
<dbReference type="Gene3D" id="1.10.10.10">
    <property type="entry name" value="Winged helix-like DNA-binding domain superfamily/Winged helix DNA-binding domain"/>
    <property type="match status" value="1"/>
</dbReference>
<proteinExistence type="inferred from homology"/>
<feature type="domain" description="RNA polymerase sigma factor 70 region 4 type 2" evidence="7">
    <location>
        <begin position="114"/>
        <end position="162"/>
    </location>
</feature>
<dbReference type="SUPFAM" id="SSF88659">
    <property type="entry name" value="Sigma3 and sigma4 domains of RNA polymerase sigma factors"/>
    <property type="match status" value="1"/>
</dbReference>
<dbReference type="InterPro" id="IPR013249">
    <property type="entry name" value="RNA_pol_sigma70_r4_t2"/>
</dbReference>
<evidence type="ECO:0000256" key="5">
    <source>
        <dbReference type="ARBA" id="ARBA00023163"/>
    </source>
</evidence>
<protein>
    <submittedName>
        <fullName evidence="8">Sigma-70 family RNA polymerase sigma factor</fullName>
    </submittedName>
</protein>
<dbReference type="InterPro" id="IPR013324">
    <property type="entry name" value="RNA_pol_sigma_r3/r4-like"/>
</dbReference>
<evidence type="ECO:0000256" key="2">
    <source>
        <dbReference type="ARBA" id="ARBA00023015"/>
    </source>
</evidence>
<dbReference type="PANTHER" id="PTHR43133">
    <property type="entry name" value="RNA POLYMERASE ECF-TYPE SIGMA FACTO"/>
    <property type="match status" value="1"/>
</dbReference>
<dbReference type="InterPro" id="IPR014284">
    <property type="entry name" value="RNA_pol_sigma-70_dom"/>
</dbReference>
<evidence type="ECO:0000256" key="3">
    <source>
        <dbReference type="ARBA" id="ARBA00023082"/>
    </source>
</evidence>
<evidence type="ECO:0000256" key="4">
    <source>
        <dbReference type="ARBA" id="ARBA00023125"/>
    </source>
</evidence>
<dbReference type="Pfam" id="PF08281">
    <property type="entry name" value="Sigma70_r4_2"/>
    <property type="match status" value="1"/>
</dbReference>
<dbReference type="EMBL" id="JAFEUF010000240">
    <property type="protein sequence ID" value="MBM7057887.1"/>
    <property type="molecule type" value="Genomic_DNA"/>
</dbReference>
<gene>
    <name evidence="8" type="ORF">JS521_29645</name>
</gene>
<sequence>MASDNIGPAFDQLYRTLYRRMLAKGIVVCGGNSVVAQDAVQEAFIRCWRRMKDVHSPPVENWPAWLSTVVVRECLAALRHLPNTLPLEGCDFSSTTPDLAAHLDLKDAYRRVCAAIAQLSEQQRAAVALCCMADLDANRAGAIMGIEAATVRVHLSRARRTLGPLWGEFDSLGVFDDQREGGTR</sequence>
<dbReference type="RefSeq" id="WP_205086019.1">
    <property type="nucleotide sequence ID" value="NZ_JAFEUF010000240.1"/>
</dbReference>
<evidence type="ECO:0000256" key="1">
    <source>
        <dbReference type="ARBA" id="ARBA00010641"/>
    </source>
</evidence>
<dbReference type="InterPro" id="IPR013325">
    <property type="entry name" value="RNA_pol_sigma_r2"/>
</dbReference>
<keyword evidence="2" id="KW-0805">Transcription regulation</keyword>
<reference evidence="8 9" key="1">
    <citation type="submission" date="2021-02" db="EMBL/GenBank/DDBJ databases">
        <title>Genome Streptomyces sp. RHZ10.</title>
        <authorList>
            <person name="Besaury L."/>
        </authorList>
    </citation>
    <scope>NUCLEOTIDE SEQUENCE [LARGE SCALE GENOMIC DNA]</scope>
    <source>
        <strain evidence="8 9">RHZ10</strain>
    </source>
</reference>
<dbReference type="Pfam" id="PF04542">
    <property type="entry name" value="Sigma70_r2"/>
    <property type="match status" value="1"/>
</dbReference>
<dbReference type="SUPFAM" id="SSF88946">
    <property type="entry name" value="Sigma2 domain of RNA polymerase sigma factors"/>
    <property type="match status" value="1"/>
</dbReference>
<dbReference type="InterPro" id="IPR036388">
    <property type="entry name" value="WH-like_DNA-bd_sf"/>
</dbReference>
<organism evidence="8 9">
    <name type="scientific">Streptomyces durocortorensis</name>
    <dbReference type="NCBI Taxonomy" id="2811104"/>
    <lineage>
        <taxon>Bacteria</taxon>
        <taxon>Bacillati</taxon>
        <taxon>Actinomycetota</taxon>
        <taxon>Actinomycetes</taxon>
        <taxon>Kitasatosporales</taxon>
        <taxon>Streptomycetaceae</taxon>
        <taxon>Streptomyces</taxon>
    </lineage>
</organism>
<feature type="domain" description="RNA polymerase sigma-70 region 2" evidence="6">
    <location>
        <begin position="16"/>
        <end position="79"/>
    </location>
</feature>
<keyword evidence="9" id="KW-1185">Reference proteome</keyword>